<name>V9FUA6_PHYNI</name>
<gene>
    <name evidence="1" type="ORF">F443_02213</name>
</gene>
<evidence type="ECO:0000313" key="2">
    <source>
        <dbReference type="Proteomes" id="UP000018721"/>
    </source>
</evidence>
<protein>
    <submittedName>
        <fullName evidence="1">Uncharacterized protein</fullName>
    </submittedName>
</protein>
<evidence type="ECO:0000313" key="1">
    <source>
        <dbReference type="EMBL" id="ETI55085.1"/>
    </source>
</evidence>
<keyword evidence="2" id="KW-1185">Reference proteome</keyword>
<sequence>MAASRVKCCMVRVECCEATRAVRRYMPMSTETSPCQPPGTMVLGCLRRAQRGERSRSLSRVAASYKQYLNFFPEQNVFSASLPRLRDSVPMFAARVAAVLPNNLSALELSLAIGKLSSSDAGVAGTCAVSRGLSSLSLTCDLTSWSKSWSYGDLPWLLPHSGDVTHAAESIGDDTMGDECSCSATSSSTNDAGLSTALGGWNI</sequence>
<dbReference type="AlphaFoldDB" id="V9FUA6"/>
<accession>V9FUA6</accession>
<reference evidence="1 2" key="1">
    <citation type="submission" date="2013-11" db="EMBL/GenBank/DDBJ databases">
        <title>The Genome Sequence of Phytophthora parasitica P1569.</title>
        <authorList>
            <consortium name="The Broad Institute Genomics Platform"/>
            <person name="Russ C."/>
            <person name="Tyler B."/>
            <person name="Panabieres F."/>
            <person name="Shan W."/>
            <person name="Tripathy S."/>
            <person name="Grunwald N."/>
            <person name="Machado M."/>
            <person name="Johnson C.S."/>
            <person name="Arredondo F."/>
            <person name="Hong C."/>
            <person name="Coffey M."/>
            <person name="Young S.K."/>
            <person name="Zeng Q."/>
            <person name="Gargeya S."/>
            <person name="Fitzgerald M."/>
            <person name="Abouelleil A."/>
            <person name="Alvarado L."/>
            <person name="Chapman S.B."/>
            <person name="Gainer-Dewar J."/>
            <person name="Goldberg J."/>
            <person name="Griggs A."/>
            <person name="Gujja S."/>
            <person name="Hansen M."/>
            <person name="Howarth C."/>
            <person name="Imamovic A."/>
            <person name="Ireland A."/>
            <person name="Larimer J."/>
            <person name="McCowan C."/>
            <person name="Murphy C."/>
            <person name="Pearson M."/>
            <person name="Poon T.W."/>
            <person name="Priest M."/>
            <person name="Roberts A."/>
            <person name="Saif S."/>
            <person name="Shea T."/>
            <person name="Sykes S."/>
            <person name="Wortman J."/>
            <person name="Nusbaum C."/>
            <person name="Birren B."/>
        </authorList>
    </citation>
    <scope>NUCLEOTIDE SEQUENCE [LARGE SCALE GENOMIC DNA]</scope>
    <source>
        <strain evidence="1 2">P1569</strain>
    </source>
</reference>
<dbReference type="HOGENOM" id="CLU_1351246_0_0_1"/>
<dbReference type="EMBL" id="ANIZ01000374">
    <property type="protein sequence ID" value="ETI55085.1"/>
    <property type="molecule type" value="Genomic_DNA"/>
</dbReference>
<dbReference type="Proteomes" id="UP000018721">
    <property type="component" value="Unassembled WGS sequence"/>
</dbReference>
<comment type="caution">
    <text evidence="1">The sequence shown here is derived from an EMBL/GenBank/DDBJ whole genome shotgun (WGS) entry which is preliminary data.</text>
</comment>
<organism evidence="1 2">
    <name type="scientific">Phytophthora nicotianae P1569</name>
    <dbReference type="NCBI Taxonomy" id="1317065"/>
    <lineage>
        <taxon>Eukaryota</taxon>
        <taxon>Sar</taxon>
        <taxon>Stramenopiles</taxon>
        <taxon>Oomycota</taxon>
        <taxon>Peronosporomycetes</taxon>
        <taxon>Peronosporales</taxon>
        <taxon>Peronosporaceae</taxon>
        <taxon>Phytophthora</taxon>
    </lineage>
</organism>
<proteinExistence type="predicted"/>